<dbReference type="RefSeq" id="WP_136551893.1">
    <property type="nucleotide sequence ID" value="NZ_STGJ01000005.1"/>
</dbReference>
<feature type="binding site" evidence="7">
    <location>
        <position position="249"/>
    </location>
    <ligand>
        <name>ATP</name>
        <dbReference type="ChEBI" id="CHEBI:30616"/>
    </ligand>
</feature>
<evidence type="ECO:0000256" key="3">
    <source>
        <dbReference type="ARBA" id="ARBA00022741"/>
    </source>
</evidence>
<organism evidence="11 12">
    <name type="scientific">Crenobacter intestini</name>
    <dbReference type="NCBI Taxonomy" id="2563443"/>
    <lineage>
        <taxon>Bacteria</taxon>
        <taxon>Pseudomonadati</taxon>
        <taxon>Pseudomonadota</taxon>
        <taxon>Betaproteobacteria</taxon>
        <taxon>Neisseriales</taxon>
        <taxon>Neisseriaceae</taxon>
        <taxon>Crenobacter</taxon>
    </lineage>
</organism>
<feature type="binding site" evidence="7">
    <location>
        <position position="132"/>
    </location>
    <ligand>
        <name>Zn(2+)</name>
        <dbReference type="ChEBI" id="CHEBI:29105"/>
    </ligand>
</feature>
<dbReference type="PANTHER" id="PTHR43311">
    <property type="entry name" value="GLUTAMATE--TRNA LIGASE"/>
    <property type="match status" value="1"/>
</dbReference>
<evidence type="ECO:0000313" key="12">
    <source>
        <dbReference type="Proteomes" id="UP000308891"/>
    </source>
</evidence>
<comment type="cofactor">
    <cofactor evidence="7">
        <name>Zn(2+)</name>
        <dbReference type="ChEBI" id="CHEBI:29105"/>
    </cofactor>
    <text evidence="7">Binds 1 zinc ion per subunit.</text>
</comment>
<dbReference type="InterPro" id="IPR014729">
    <property type="entry name" value="Rossmann-like_a/b/a_fold"/>
</dbReference>
<dbReference type="GO" id="GO:0006400">
    <property type="term" value="P:tRNA modification"/>
    <property type="evidence" value="ECO:0007669"/>
    <property type="project" value="InterPro"/>
</dbReference>
<feature type="region of interest" description="Disordered" evidence="9">
    <location>
        <begin position="1"/>
        <end position="21"/>
    </location>
</feature>
<name>A0A4T0UZI0_9NEIS</name>
<dbReference type="Pfam" id="PF00749">
    <property type="entry name" value="tRNA-synt_1c"/>
    <property type="match status" value="1"/>
</dbReference>
<evidence type="ECO:0000256" key="5">
    <source>
        <dbReference type="ARBA" id="ARBA00022840"/>
    </source>
</evidence>
<dbReference type="FunFam" id="3.40.50.620:FF:000093">
    <property type="entry name" value="Glutamyl-Q tRNA(Asp) synthetase"/>
    <property type="match status" value="1"/>
</dbReference>
<protein>
    <recommendedName>
        <fullName evidence="7">Glutamyl-Q tRNA(Asp) synthetase</fullName>
        <shortName evidence="7">Glu-Q-RSs</shortName>
        <ecNumber evidence="7">6.1.1.-</ecNumber>
    </recommendedName>
</protein>
<accession>A0A4T0UZI0</accession>
<feature type="binding site" evidence="7">
    <location>
        <begin position="20"/>
        <end position="24"/>
    </location>
    <ligand>
        <name>L-glutamate</name>
        <dbReference type="ChEBI" id="CHEBI:29985"/>
    </ligand>
</feature>
<dbReference type="AlphaFoldDB" id="A0A4T0UZI0"/>
<feature type="binding site" evidence="7">
    <location>
        <position position="190"/>
    </location>
    <ligand>
        <name>L-glutamate</name>
        <dbReference type="ChEBI" id="CHEBI:29985"/>
    </ligand>
</feature>
<dbReference type="InterPro" id="IPR000924">
    <property type="entry name" value="Glu/Gln-tRNA-synth"/>
</dbReference>
<dbReference type="Gene3D" id="3.40.50.620">
    <property type="entry name" value="HUPs"/>
    <property type="match status" value="1"/>
</dbReference>
<dbReference type="EMBL" id="STGJ01000005">
    <property type="protein sequence ID" value="TIC84620.1"/>
    <property type="molecule type" value="Genomic_DNA"/>
</dbReference>
<dbReference type="NCBIfam" id="TIGR03838">
    <property type="entry name" value="queuosine_YadB"/>
    <property type="match status" value="1"/>
</dbReference>
<feature type="short sequence motif" description="'KMSKS' region" evidence="7">
    <location>
        <begin position="246"/>
        <end position="250"/>
    </location>
</feature>
<dbReference type="GO" id="GO:0008270">
    <property type="term" value="F:zinc ion binding"/>
    <property type="evidence" value="ECO:0007669"/>
    <property type="project" value="UniProtKB-UniRule"/>
</dbReference>
<gene>
    <name evidence="7" type="primary">gluQ</name>
    <name evidence="11" type="ORF">E5K04_05465</name>
</gene>
<reference evidence="11 12" key="1">
    <citation type="submission" date="2019-04" db="EMBL/GenBank/DDBJ databases">
        <title>Crenobacter sp. nov.</title>
        <authorList>
            <person name="Shi S."/>
        </authorList>
    </citation>
    <scope>NUCLEOTIDE SEQUENCE [LARGE SCALE GENOMIC DNA]</scope>
    <source>
        <strain evidence="11 12">GY 70310</strain>
    </source>
</reference>
<dbReference type="Proteomes" id="UP000308891">
    <property type="component" value="Unassembled WGS sequence"/>
</dbReference>
<evidence type="ECO:0000256" key="4">
    <source>
        <dbReference type="ARBA" id="ARBA00022833"/>
    </source>
</evidence>
<sequence>MNRSTDSHPQGAAGTPYRGRFAPSPTGRLHAGSLMTALGSYLDARAHGGQWLLRIEDLDAPRMVPGAADAILRTLEAYGFEWDGEVVYQSRRLGLYRTALDALLARGAAYPCACTRAQVAAHARRGVDGYVYPGTCAQGLPAGASARAWRLRVGDGTIGFVDRLQGEYAQDLQRDVGDFVLLRADGVWAYQLAVVVDDAEQGVTDVVRGADLLVSTPRQIKLIERLGLVAPAYCHLPVLVNAQGEKLSKQTLAPELDPDGAAAELALALSRLGFAPPPRLPLAELWRWAHEHWSLSGVPAGPVNIGAVP</sequence>
<dbReference type="InterPro" id="IPR022380">
    <property type="entry name" value="Glu-Q_tRNA(Asp)_Synthase"/>
</dbReference>
<comment type="caution">
    <text evidence="11">The sequence shown here is derived from an EMBL/GenBank/DDBJ whole genome shotgun (WGS) entry which is preliminary data.</text>
</comment>
<evidence type="ECO:0000256" key="9">
    <source>
        <dbReference type="SAM" id="MobiDB-lite"/>
    </source>
</evidence>
<proteinExistence type="inferred from homology"/>
<keyword evidence="5 7" id="KW-0067">ATP-binding</keyword>
<evidence type="ECO:0000256" key="7">
    <source>
        <dbReference type="HAMAP-Rule" id="MF_01428"/>
    </source>
</evidence>
<evidence type="ECO:0000256" key="8">
    <source>
        <dbReference type="RuleBase" id="RU363037"/>
    </source>
</evidence>
<feature type="binding site" evidence="7">
    <location>
        <position position="56"/>
    </location>
    <ligand>
        <name>L-glutamate</name>
        <dbReference type="ChEBI" id="CHEBI:29985"/>
    </ligand>
</feature>
<evidence type="ECO:0000256" key="1">
    <source>
        <dbReference type="ARBA" id="ARBA00022598"/>
    </source>
</evidence>
<feature type="short sequence motif" description="'HIGH' region" evidence="7">
    <location>
        <begin position="23"/>
        <end position="33"/>
    </location>
</feature>
<keyword evidence="12" id="KW-1185">Reference proteome</keyword>
<dbReference type="EC" id="6.1.1.-" evidence="7"/>
<feature type="binding site" evidence="7">
    <location>
        <position position="208"/>
    </location>
    <ligand>
        <name>L-glutamate</name>
        <dbReference type="ChEBI" id="CHEBI:29985"/>
    </ligand>
</feature>
<evidence type="ECO:0000256" key="2">
    <source>
        <dbReference type="ARBA" id="ARBA00022723"/>
    </source>
</evidence>
<feature type="binding site" evidence="7">
    <location>
        <position position="112"/>
    </location>
    <ligand>
        <name>Zn(2+)</name>
        <dbReference type="ChEBI" id="CHEBI:29105"/>
    </ligand>
</feature>
<dbReference type="SUPFAM" id="SSF52374">
    <property type="entry name" value="Nucleotidylyl transferase"/>
    <property type="match status" value="1"/>
</dbReference>
<feature type="binding site" evidence="7">
    <location>
        <position position="136"/>
    </location>
    <ligand>
        <name>Zn(2+)</name>
        <dbReference type="ChEBI" id="CHEBI:29105"/>
    </ligand>
</feature>
<dbReference type="HAMAP" id="MF_01428">
    <property type="entry name" value="Glu_Q_tRNA_synth"/>
    <property type="match status" value="1"/>
</dbReference>
<comment type="function">
    <text evidence="7">Catalyzes the tRNA-independent activation of glutamate in presence of ATP and the subsequent transfer of glutamate onto a tRNA(Asp). Glutamate is transferred on the 2-amino-5-(4,5-dihydroxy-2-cyclopenten-1-yl) moiety of the queuosine in the wobble position of the QUC anticodon.</text>
</comment>
<dbReference type="NCBIfam" id="NF004314">
    <property type="entry name" value="PRK05710.1-3"/>
    <property type="match status" value="1"/>
</dbReference>
<keyword evidence="8" id="KW-0648">Protein biosynthesis</keyword>
<dbReference type="GO" id="GO:0004818">
    <property type="term" value="F:glutamate-tRNA ligase activity"/>
    <property type="evidence" value="ECO:0007669"/>
    <property type="project" value="TreeGrafter"/>
</dbReference>
<keyword evidence="1 7" id="KW-0436">Ligase</keyword>
<evidence type="ECO:0000259" key="10">
    <source>
        <dbReference type="Pfam" id="PF00749"/>
    </source>
</evidence>
<keyword evidence="4 7" id="KW-0862">Zinc</keyword>
<feature type="binding site" evidence="7">
    <location>
        <position position="114"/>
    </location>
    <ligand>
        <name>Zn(2+)</name>
        <dbReference type="ChEBI" id="CHEBI:29105"/>
    </ligand>
</feature>
<keyword evidence="2 7" id="KW-0479">Metal-binding</keyword>
<keyword evidence="3 7" id="KW-0547">Nucleotide-binding</keyword>
<keyword evidence="6 7" id="KW-0030">Aminoacyl-tRNA synthetase</keyword>
<feature type="domain" description="Glutamyl/glutaminyl-tRNA synthetase class Ib catalytic" evidence="10">
    <location>
        <begin position="18"/>
        <end position="252"/>
    </location>
</feature>
<dbReference type="GO" id="GO:0005524">
    <property type="term" value="F:ATP binding"/>
    <property type="evidence" value="ECO:0007669"/>
    <property type="project" value="UniProtKB-KW"/>
</dbReference>
<dbReference type="InterPro" id="IPR020058">
    <property type="entry name" value="Glu/Gln-tRNA-synth_Ib_cat-dom"/>
</dbReference>
<dbReference type="GO" id="GO:0005829">
    <property type="term" value="C:cytosol"/>
    <property type="evidence" value="ECO:0007669"/>
    <property type="project" value="TreeGrafter"/>
</dbReference>
<evidence type="ECO:0000313" key="11">
    <source>
        <dbReference type="EMBL" id="TIC84620.1"/>
    </source>
</evidence>
<dbReference type="PANTHER" id="PTHR43311:SF1">
    <property type="entry name" value="GLUTAMYL-Q TRNA(ASP) SYNTHETASE"/>
    <property type="match status" value="1"/>
</dbReference>
<dbReference type="InterPro" id="IPR049940">
    <property type="entry name" value="GluQ/Sye"/>
</dbReference>
<dbReference type="PRINTS" id="PR00987">
    <property type="entry name" value="TRNASYNTHGLU"/>
</dbReference>
<dbReference type="OrthoDB" id="9807503at2"/>
<evidence type="ECO:0000256" key="6">
    <source>
        <dbReference type="ARBA" id="ARBA00023146"/>
    </source>
</evidence>
<dbReference type="GO" id="GO:0006424">
    <property type="term" value="P:glutamyl-tRNA aminoacylation"/>
    <property type="evidence" value="ECO:0007669"/>
    <property type="project" value="InterPro"/>
</dbReference>
<comment type="similarity">
    <text evidence="7">Belongs to the class-I aminoacyl-tRNA synthetase family. GluQ subfamily.</text>
</comment>